<dbReference type="GO" id="GO:0042542">
    <property type="term" value="P:response to hydrogen peroxide"/>
    <property type="evidence" value="ECO:0007669"/>
    <property type="project" value="UniProtKB-ARBA"/>
</dbReference>
<name>A0A6J1DUY2_MOMCH</name>
<dbReference type="FunFam" id="2.20.25.80:FF:000009">
    <property type="entry name" value="WRKY transcription factor 53"/>
    <property type="match status" value="1"/>
</dbReference>
<evidence type="ECO:0000259" key="7">
    <source>
        <dbReference type="PROSITE" id="PS50811"/>
    </source>
</evidence>
<dbReference type="PROSITE" id="PS50811">
    <property type="entry name" value="WRKY"/>
    <property type="match status" value="1"/>
</dbReference>
<dbReference type="SMART" id="SM00774">
    <property type="entry name" value="WRKY"/>
    <property type="match status" value="1"/>
</dbReference>
<dbReference type="InterPro" id="IPR044810">
    <property type="entry name" value="WRKY_plant"/>
</dbReference>
<dbReference type="Gene3D" id="2.20.25.80">
    <property type="entry name" value="WRKY domain"/>
    <property type="match status" value="1"/>
</dbReference>
<dbReference type="Proteomes" id="UP000504603">
    <property type="component" value="Unplaced"/>
</dbReference>
<dbReference type="GO" id="GO:0000976">
    <property type="term" value="F:transcription cis-regulatory region binding"/>
    <property type="evidence" value="ECO:0007669"/>
    <property type="project" value="TreeGrafter"/>
</dbReference>
<evidence type="ECO:0000256" key="6">
    <source>
        <dbReference type="ARBA" id="ARBA00060850"/>
    </source>
</evidence>
<keyword evidence="2" id="KW-0805">Transcription regulation</keyword>
<dbReference type="InterPro" id="IPR036576">
    <property type="entry name" value="WRKY_dom_sf"/>
</dbReference>
<keyword evidence="3" id="KW-0238">DNA-binding</keyword>
<evidence type="ECO:0000256" key="1">
    <source>
        <dbReference type="ARBA" id="ARBA00004123"/>
    </source>
</evidence>
<reference evidence="9" key="1">
    <citation type="submission" date="2025-08" db="UniProtKB">
        <authorList>
            <consortium name="RefSeq"/>
        </authorList>
    </citation>
    <scope>IDENTIFICATION</scope>
</reference>
<evidence type="ECO:0000313" key="9">
    <source>
        <dbReference type="RefSeq" id="XP_022157612.1"/>
    </source>
</evidence>
<evidence type="ECO:0000256" key="3">
    <source>
        <dbReference type="ARBA" id="ARBA00023125"/>
    </source>
</evidence>
<dbReference type="PANTHER" id="PTHR32096:SF133">
    <property type="entry name" value="WRKY TRANSCRIPTION FACTOR 41-RELATED"/>
    <property type="match status" value="1"/>
</dbReference>
<dbReference type="RefSeq" id="XP_022157612.1">
    <property type="nucleotide sequence ID" value="XM_022301920.1"/>
</dbReference>
<dbReference type="InterPro" id="IPR003657">
    <property type="entry name" value="WRKY_dom"/>
</dbReference>
<keyword evidence="4" id="KW-0804">Transcription</keyword>
<dbReference type="GO" id="GO:0010193">
    <property type="term" value="P:response to ozone"/>
    <property type="evidence" value="ECO:0007669"/>
    <property type="project" value="UniProtKB-ARBA"/>
</dbReference>
<dbReference type="KEGG" id="mcha:111024269"/>
<evidence type="ECO:0000256" key="4">
    <source>
        <dbReference type="ARBA" id="ARBA00023163"/>
    </source>
</evidence>
<proteinExistence type="inferred from homology"/>
<comment type="similarity">
    <text evidence="6">Belongs to the WRKY group III family.</text>
</comment>
<keyword evidence="8" id="KW-1185">Reference proteome</keyword>
<accession>A0A6J1DUY2</accession>
<dbReference type="GO" id="GO:0009751">
    <property type="term" value="P:response to salicylic acid"/>
    <property type="evidence" value="ECO:0007669"/>
    <property type="project" value="UniProtKB-ARBA"/>
</dbReference>
<dbReference type="AlphaFoldDB" id="A0A6J1DUY2"/>
<dbReference type="GeneID" id="111024269"/>
<dbReference type="GO" id="GO:0003700">
    <property type="term" value="F:DNA-binding transcription factor activity"/>
    <property type="evidence" value="ECO:0007669"/>
    <property type="project" value="InterPro"/>
</dbReference>
<dbReference type="SMR" id="A0A6J1DUY2"/>
<comment type="subcellular location">
    <subcellularLocation>
        <location evidence="1">Nucleus</location>
    </subcellularLocation>
</comment>
<keyword evidence="5" id="KW-0539">Nucleus</keyword>
<feature type="domain" description="WRKY" evidence="7">
    <location>
        <begin position="99"/>
        <end position="162"/>
    </location>
</feature>
<evidence type="ECO:0000256" key="2">
    <source>
        <dbReference type="ARBA" id="ARBA00023015"/>
    </source>
</evidence>
<dbReference type="SUPFAM" id="SSF118290">
    <property type="entry name" value="WRKY DNA-binding domain"/>
    <property type="match status" value="1"/>
</dbReference>
<evidence type="ECO:0000313" key="8">
    <source>
        <dbReference type="Proteomes" id="UP000504603"/>
    </source>
</evidence>
<sequence>MLLNPKLQFPPLMEQRTLIQELNQGKELAEQLRNHLRPPSSSAGILLIDKILSSYEKALSALGGEVTAAAPKSAVVSKKRKVMGKSKWSEQVKVPSGAGLEAPLGDGFSWRKYGQKDILGSKFPRGYFRCSHRYAQGCLATKQVQKSDKDPTIYDITYKGMHTCNRVLDSVTTKPQEQKPLIQHPMPPKQEQMPLQHDPSCSGFGVDAVRVKSENPDDVDGGVFRFRVPSPWFGSEVRGDHSPFEESELGGVLSPTTFESRDAFGLCYIGDPAWDSEFGFVSVPHSASNVPIGDMEEYCSFDNLELFC</sequence>
<dbReference type="Pfam" id="PF03106">
    <property type="entry name" value="WRKY"/>
    <property type="match status" value="1"/>
</dbReference>
<evidence type="ECO:0000256" key="5">
    <source>
        <dbReference type="ARBA" id="ARBA00023242"/>
    </source>
</evidence>
<dbReference type="GO" id="GO:0005634">
    <property type="term" value="C:nucleus"/>
    <property type="evidence" value="ECO:0007669"/>
    <property type="project" value="UniProtKB-SubCell"/>
</dbReference>
<gene>
    <name evidence="9" type="primary">LOC111024269</name>
</gene>
<dbReference type="OrthoDB" id="1888929at2759"/>
<organism evidence="8 9">
    <name type="scientific">Momordica charantia</name>
    <name type="common">Bitter gourd</name>
    <name type="synonym">Balsam pear</name>
    <dbReference type="NCBI Taxonomy" id="3673"/>
    <lineage>
        <taxon>Eukaryota</taxon>
        <taxon>Viridiplantae</taxon>
        <taxon>Streptophyta</taxon>
        <taxon>Embryophyta</taxon>
        <taxon>Tracheophyta</taxon>
        <taxon>Spermatophyta</taxon>
        <taxon>Magnoliopsida</taxon>
        <taxon>eudicotyledons</taxon>
        <taxon>Gunneridae</taxon>
        <taxon>Pentapetalae</taxon>
        <taxon>rosids</taxon>
        <taxon>fabids</taxon>
        <taxon>Cucurbitales</taxon>
        <taxon>Cucurbitaceae</taxon>
        <taxon>Momordiceae</taxon>
        <taxon>Momordica</taxon>
    </lineage>
</organism>
<dbReference type="GO" id="GO:0010150">
    <property type="term" value="P:leaf senescence"/>
    <property type="evidence" value="ECO:0007669"/>
    <property type="project" value="UniProtKB-ARBA"/>
</dbReference>
<dbReference type="PANTHER" id="PTHR32096">
    <property type="entry name" value="WRKY TRANSCRIPTION FACTOR 30-RELATED-RELATED"/>
    <property type="match status" value="1"/>
</dbReference>
<protein>
    <submittedName>
        <fullName evidence="9">Probable WRKY transcription factor 46</fullName>
    </submittedName>
</protein>